<dbReference type="eggNOG" id="ENOG502S6KF">
    <property type="taxonomic scope" value="Eukaryota"/>
</dbReference>
<feature type="domain" description="DUF1868" evidence="1">
    <location>
        <begin position="18"/>
        <end position="111"/>
    </location>
</feature>
<dbReference type="GeneID" id="27900107"/>
<dbReference type="Pfam" id="PF08975">
    <property type="entry name" value="2H-phosphodiest"/>
    <property type="match status" value="1"/>
</dbReference>
<evidence type="ECO:0000313" key="3">
    <source>
        <dbReference type="Proteomes" id="UP000016931"/>
    </source>
</evidence>
<reference evidence="2 3" key="1">
    <citation type="journal article" date="2012" name="PLoS Pathog.">
        <title>Diverse lifestyles and strategies of plant pathogenesis encoded in the genomes of eighteen Dothideomycetes fungi.</title>
        <authorList>
            <person name="Ohm R.A."/>
            <person name="Feau N."/>
            <person name="Henrissat B."/>
            <person name="Schoch C.L."/>
            <person name="Horwitz B.A."/>
            <person name="Barry K.W."/>
            <person name="Condon B.J."/>
            <person name="Copeland A.C."/>
            <person name="Dhillon B."/>
            <person name="Glaser F."/>
            <person name="Hesse C.N."/>
            <person name="Kosti I."/>
            <person name="LaButti K."/>
            <person name="Lindquist E.A."/>
            <person name="Lucas S."/>
            <person name="Salamov A.A."/>
            <person name="Bradshaw R.E."/>
            <person name="Ciuffetti L."/>
            <person name="Hamelin R.C."/>
            <person name="Kema G.H.J."/>
            <person name="Lawrence C."/>
            <person name="Scott J.A."/>
            <person name="Spatafora J.W."/>
            <person name="Turgeon B.G."/>
            <person name="de Wit P.J.G.M."/>
            <person name="Zhong S."/>
            <person name="Goodwin S.B."/>
            <person name="Grigoriev I.V."/>
        </authorList>
    </citation>
    <scope>NUCLEOTIDE SEQUENCE [LARGE SCALE GENOMIC DNA]</scope>
    <source>
        <strain evidence="2 3">SO2202</strain>
    </source>
</reference>
<gene>
    <name evidence="2" type="ORF">SEPMUDRAFT_141595</name>
</gene>
<dbReference type="Proteomes" id="UP000016931">
    <property type="component" value="Unassembled WGS sequence"/>
</dbReference>
<proteinExistence type="predicted"/>
<dbReference type="OrthoDB" id="2877829at2759"/>
<dbReference type="HOGENOM" id="CLU_073317_0_0_1"/>
<dbReference type="OMA" id="SLHMTLF"/>
<protein>
    <submittedName>
        <fullName evidence="2">DUF1868-domain-containing protein</fullName>
    </submittedName>
</protein>
<dbReference type="EMBL" id="KB456264">
    <property type="protein sequence ID" value="EMF12722.1"/>
    <property type="molecule type" value="Genomic_DNA"/>
</dbReference>
<dbReference type="RefSeq" id="XP_016760843.1">
    <property type="nucleotide sequence ID" value="XM_016902970.1"/>
</dbReference>
<accession>M3AYU8</accession>
<dbReference type="InterPro" id="IPR015069">
    <property type="entry name" value="2H-PEstase_DUF1868"/>
</dbReference>
<dbReference type="Gene3D" id="3.90.1140.10">
    <property type="entry name" value="Cyclic phosphodiesterase"/>
    <property type="match status" value="1"/>
</dbReference>
<dbReference type="InterPro" id="IPR009097">
    <property type="entry name" value="Cyclic_Pdiesterase"/>
</dbReference>
<sequence>MPPTRRPDPIGVPARVSRTGEIQIWPGNTVVCHLQEGSTLWHGLHIVQDALRQLEGPVQKMHLMPPGSWHMTVLDGVNEADREPGLWPPGKEQQPLDECTQDFLQRLSQLPPRLKAEGLAPPYMVQVAGIEVHPGGIHLKIECQSEDEEKRMRRLRDVLADTIGFRRPTHEAYQWHMGFCYLTKYLDEDEPEVRRVVSGVEAAVQIKFQLDALEFCKFETLHKFDRLLLLA</sequence>
<organism evidence="2 3">
    <name type="scientific">Sphaerulina musiva (strain SO2202)</name>
    <name type="common">Poplar stem canker fungus</name>
    <name type="synonym">Septoria musiva</name>
    <dbReference type="NCBI Taxonomy" id="692275"/>
    <lineage>
        <taxon>Eukaryota</taxon>
        <taxon>Fungi</taxon>
        <taxon>Dikarya</taxon>
        <taxon>Ascomycota</taxon>
        <taxon>Pezizomycotina</taxon>
        <taxon>Dothideomycetes</taxon>
        <taxon>Dothideomycetidae</taxon>
        <taxon>Mycosphaerellales</taxon>
        <taxon>Mycosphaerellaceae</taxon>
        <taxon>Sphaerulina</taxon>
    </lineage>
</organism>
<keyword evidence="3" id="KW-1185">Reference proteome</keyword>
<evidence type="ECO:0000259" key="1">
    <source>
        <dbReference type="Pfam" id="PF08975"/>
    </source>
</evidence>
<dbReference type="SUPFAM" id="SSF55144">
    <property type="entry name" value="LigT-like"/>
    <property type="match status" value="1"/>
</dbReference>
<evidence type="ECO:0000313" key="2">
    <source>
        <dbReference type="EMBL" id="EMF12722.1"/>
    </source>
</evidence>
<dbReference type="AlphaFoldDB" id="M3AYU8"/>
<name>M3AYU8_SPHMS</name>